<feature type="transmembrane region" description="Helical" evidence="1">
    <location>
        <begin position="217"/>
        <end position="238"/>
    </location>
</feature>
<comment type="caution">
    <text evidence="2">The sequence shown here is derived from an EMBL/GenBank/DDBJ whole genome shotgun (WGS) entry which is preliminary data.</text>
</comment>
<name>A0ABR3KDL6_TRISP</name>
<proteinExistence type="predicted"/>
<organism evidence="2 3">
    <name type="scientific">Trichinella spiralis</name>
    <name type="common">Trichina worm</name>
    <dbReference type="NCBI Taxonomy" id="6334"/>
    <lineage>
        <taxon>Eukaryota</taxon>
        <taxon>Metazoa</taxon>
        <taxon>Ecdysozoa</taxon>
        <taxon>Nematoda</taxon>
        <taxon>Enoplea</taxon>
        <taxon>Dorylaimia</taxon>
        <taxon>Trichinellida</taxon>
        <taxon>Trichinellidae</taxon>
        <taxon>Trichinella</taxon>
    </lineage>
</organism>
<keyword evidence="1" id="KW-1133">Transmembrane helix</keyword>
<sequence>MNSYICLNVFLITALVLFSVIEKFSFAENTTESPKRKASASITVPVSIGSACSLCVLIGICCCVCICRRKCRRRNKTKQTVNVNVNTNTVTNAATTAMQPTMPMMAPYAYPPLLQHTAAPSMQERQQQILVSLQPTGKRQSWHLRLKQMDHRKTLIPFFKNEINANVFRHIGQHAAERANDSLQLFRFTVIYFFLLIYSISKILVHFVQRTKRNCHLFSIFLKMKNFVLCVLFSAILVSGQIFRKKDSNAVDSEDALKQKIQDIESWIKHRKDEAKNPGKFDEILFAASLKCPSECLKFIDKSPKMHELCLLKCQKKLLKQNSSLYK</sequence>
<feature type="transmembrane region" description="Helical" evidence="1">
    <location>
        <begin position="185"/>
        <end position="205"/>
    </location>
</feature>
<feature type="transmembrane region" description="Helical" evidence="1">
    <location>
        <begin position="7"/>
        <end position="26"/>
    </location>
</feature>
<keyword evidence="1" id="KW-0472">Membrane</keyword>
<protein>
    <submittedName>
        <fullName evidence="2">Tetraspanin-3</fullName>
    </submittedName>
</protein>
<keyword evidence="1" id="KW-0812">Transmembrane</keyword>
<feature type="transmembrane region" description="Helical" evidence="1">
    <location>
        <begin position="46"/>
        <end position="67"/>
    </location>
</feature>
<accession>A0ABR3KDL6</accession>
<gene>
    <name evidence="2" type="ORF">TSPI_03847</name>
</gene>
<reference evidence="2 3" key="1">
    <citation type="submission" date="2024-07" db="EMBL/GenBank/DDBJ databases">
        <title>Enhanced genomic and transcriptomic resources for Trichinella pseudospiralis and T. spiralis underpin the discovery of pronounced molecular differences between stages and species.</title>
        <authorList>
            <person name="Pasi K.K."/>
            <person name="La Rosa G."/>
            <person name="Gomez-Morales M.A."/>
            <person name="Tosini F."/>
            <person name="Sumanam S."/>
            <person name="Young N.D."/>
            <person name="Chang B.C."/>
            <person name="Robin G.B."/>
        </authorList>
    </citation>
    <scope>NUCLEOTIDE SEQUENCE [LARGE SCALE GENOMIC DNA]</scope>
    <source>
        <strain evidence="2">ISS534</strain>
    </source>
</reference>
<dbReference type="EMBL" id="JBEUSY010000376">
    <property type="protein sequence ID" value="KAL1235886.1"/>
    <property type="molecule type" value="Genomic_DNA"/>
</dbReference>
<dbReference type="Proteomes" id="UP001558632">
    <property type="component" value="Unassembled WGS sequence"/>
</dbReference>
<keyword evidence="3" id="KW-1185">Reference proteome</keyword>
<evidence type="ECO:0000313" key="2">
    <source>
        <dbReference type="EMBL" id="KAL1235886.1"/>
    </source>
</evidence>
<evidence type="ECO:0000256" key="1">
    <source>
        <dbReference type="SAM" id="Phobius"/>
    </source>
</evidence>
<evidence type="ECO:0000313" key="3">
    <source>
        <dbReference type="Proteomes" id="UP001558632"/>
    </source>
</evidence>